<accession>A0A3D8JWC9</accession>
<dbReference type="RefSeq" id="WP_115535178.1">
    <property type="nucleotide sequence ID" value="NZ_QRGA01000010.1"/>
</dbReference>
<feature type="transmembrane region" description="Helical" evidence="2">
    <location>
        <begin position="83"/>
        <end position="116"/>
    </location>
</feature>
<feature type="transmembrane region" description="Helical" evidence="2">
    <location>
        <begin position="57"/>
        <end position="77"/>
    </location>
</feature>
<evidence type="ECO:0000256" key="1">
    <source>
        <dbReference type="ARBA" id="ARBA00005801"/>
    </source>
</evidence>
<dbReference type="EMBL" id="QRGA01000010">
    <property type="protein sequence ID" value="RDU97367.1"/>
    <property type="molecule type" value="Genomic_DNA"/>
</dbReference>
<comment type="caution">
    <text evidence="4">The sequence shown here is derived from an EMBL/GenBank/DDBJ whole genome shotgun (WGS) entry which is preliminary data.</text>
</comment>
<dbReference type="Proteomes" id="UP000256838">
    <property type="component" value="Unassembled WGS sequence"/>
</dbReference>
<dbReference type="PANTHER" id="PTHR30487">
    <property type="entry name" value="TYPE 4 PREPILIN-LIKE PROTEINS LEADER PEPTIDE-PROCESSING ENZYME"/>
    <property type="match status" value="1"/>
</dbReference>
<dbReference type="InterPro" id="IPR000045">
    <property type="entry name" value="Prepilin_IV_endopep_pep"/>
</dbReference>
<dbReference type="OrthoDB" id="8942754at2"/>
<name>A0A3D8JWC9_9BURK</name>
<reference evidence="4 5" key="1">
    <citation type="submission" date="2018-08" db="EMBL/GenBank/DDBJ databases">
        <title>Paraburkholderia sp. DHOM06 isolated from forest soil.</title>
        <authorList>
            <person name="Gao Z.-H."/>
            <person name="Qiu L.-H."/>
        </authorList>
    </citation>
    <scope>NUCLEOTIDE SEQUENCE [LARGE SCALE GENOMIC DNA]</scope>
    <source>
        <strain evidence="4 5">DHOM06</strain>
    </source>
</reference>
<proteinExistence type="inferred from homology"/>
<feature type="transmembrane region" description="Helical" evidence="2">
    <location>
        <begin position="28"/>
        <end position="50"/>
    </location>
</feature>
<protein>
    <submittedName>
        <fullName evidence="4">Prepilin peptidase</fullName>
    </submittedName>
</protein>
<comment type="similarity">
    <text evidence="1">Belongs to the peptidase A24 family.</text>
</comment>
<feature type="domain" description="Prepilin type IV endopeptidase peptidase" evidence="3">
    <location>
        <begin position="7"/>
        <end position="110"/>
    </location>
</feature>
<gene>
    <name evidence="4" type="ORF">DWV00_19290</name>
</gene>
<dbReference type="InterPro" id="IPR050882">
    <property type="entry name" value="Prepilin_peptidase/N-MTase"/>
</dbReference>
<dbReference type="GO" id="GO:0005886">
    <property type="term" value="C:plasma membrane"/>
    <property type="evidence" value="ECO:0007669"/>
    <property type="project" value="TreeGrafter"/>
</dbReference>
<evidence type="ECO:0000256" key="2">
    <source>
        <dbReference type="SAM" id="Phobius"/>
    </source>
</evidence>
<keyword evidence="2" id="KW-1133">Transmembrane helix</keyword>
<dbReference type="GO" id="GO:0004190">
    <property type="term" value="F:aspartic-type endopeptidase activity"/>
    <property type="evidence" value="ECO:0007669"/>
    <property type="project" value="InterPro"/>
</dbReference>
<sequence length="170" mass="17191">MPFGSAVFTVWAVLVAWSDCRDRRVANGLVAFGAAAALACAAMHAAPFGVAPMQAAVGALVGFVALLPFFLLGVMGAADVKVFAVLGAWCGVSALLGLWIAATIVSALHAIALLVAARVRSGAGAAGWSPWRNGQPTFAIGARRATPYAALLVGAASLHLLGRSLQGAMH</sequence>
<dbReference type="GO" id="GO:0006465">
    <property type="term" value="P:signal peptide processing"/>
    <property type="evidence" value="ECO:0007669"/>
    <property type="project" value="TreeGrafter"/>
</dbReference>
<keyword evidence="5" id="KW-1185">Reference proteome</keyword>
<dbReference type="Gene3D" id="1.20.120.1220">
    <property type="match status" value="1"/>
</dbReference>
<organism evidence="4 5">
    <name type="scientific">Trinickia dinghuensis</name>
    <dbReference type="NCBI Taxonomy" id="2291023"/>
    <lineage>
        <taxon>Bacteria</taxon>
        <taxon>Pseudomonadati</taxon>
        <taxon>Pseudomonadota</taxon>
        <taxon>Betaproteobacteria</taxon>
        <taxon>Burkholderiales</taxon>
        <taxon>Burkholderiaceae</taxon>
        <taxon>Trinickia</taxon>
    </lineage>
</organism>
<evidence type="ECO:0000259" key="3">
    <source>
        <dbReference type="Pfam" id="PF01478"/>
    </source>
</evidence>
<evidence type="ECO:0000313" key="5">
    <source>
        <dbReference type="Proteomes" id="UP000256838"/>
    </source>
</evidence>
<dbReference type="AlphaFoldDB" id="A0A3D8JWC9"/>
<evidence type="ECO:0000313" key="4">
    <source>
        <dbReference type="EMBL" id="RDU97367.1"/>
    </source>
</evidence>
<dbReference type="PANTHER" id="PTHR30487:SF0">
    <property type="entry name" value="PREPILIN LEADER PEPTIDASE_N-METHYLTRANSFERASE-RELATED"/>
    <property type="match status" value="1"/>
</dbReference>
<keyword evidence="2" id="KW-0812">Transmembrane</keyword>
<dbReference type="Pfam" id="PF01478">
    <property type="entry name" value="Peptidase_A24"/>
    <property type="match status" value="1"/>
</dbReference>
<keyword evidence="2" id="KW-0472">Membrane</keyword>